<evidence type="ECO:0000313" key="3">
    <source>
        <dbReference type="Proteomes" id="UP000612055"/>
    </source>
</evidence>
<name>A0A836BRP4_9CHLO</name>
<sequence>PPATPAAVSSLCSRHSNIASPPNAPPPSPPPCSNDTIWAQPRTPGEAPAGTVVSTYKFTTSATSLTALSSPNVYTWQPIQTLQTAETKWGGYFTIPPPPVTSTPTTWTTITPPGASSSPFGCAGCAKNDPRRGWDVGGVVLQVRTISSSSLVATCSMTIKNNANVTVVVDSGHFYSSFAPLPNFNPGQFPSANITGIPGTEGTTVSMTQKVGGTRPSTNPLVYLACHFTVLAC</sequence>
<protein>
    <submittedName>
        <fullName evidence="2">Uncharacterized protein</fullName>
    </submittedName>
</protein>
<dbReference type="Proteomes" id="UP000612055">
    <property type="component" value="Unassembled WGS sequence"/>
</dbReference>
<feature type="region of interest" description="Disordered" evidence="1">
    <location>
        <begin position="1"/>
        <end position="35"/>
    </location>
</feature>
<evidence type="ECO:0000313" key="2">
    <source>
        <dbReference type="EMBL" id="KAG2484843.1"/>
    </source>
</evidence>
<proteinExistence type="predicted"/>
<dbReference type="EMBL" id="JAEHOE010000141">
    <property type="protein sequence ID" value="KAG2484843.1"/>
    <property type="molecule type" value="Genomic_DNA"/>
</dbReference>
<dbReference type="AlphaFoldDB" id="A0A836BRP4"/>
<keyword evidence="3" id="KW-1185">Reference proteome</keyword>
<feature type="non-terminal residue" evidence="2">
    <location>
        <position position="233"/>
    </location>
</feature>
<accession>A0A836BRP4</accession>
<evidence type="ECO:0000256" key="1">
    <source>
        <dbReference type="SAM" id="MobiDB-lite"/>
    </source>
</evidence>
<reference evidence="2" key="1">
    <citation type="journal article" date="2020" name="bioRxiv">
        <title>Comparative genomics of Chlamydomonas.</title>
        <authorList>
            <person name="Craig R.J."/>
            <person name="Hasan A.R."/>
            <person name="Ness R.W."/>
            <person name="Keightley P.D."/>
        </authorList>
    </citation>
    <scope>NUCLEOTIDE SEQUENCE</scope>
    <source>
        <strain evidence="2">CCAP 11/70</strain>
    </source>
</reference>
<feature type="compositionally biased region" description="Pro residues" evidence="1">
    <location>
        <begin position="22"/>
        <end position="32"/>
    </location>
</feature>
<gene>
    <name evidence="2" type="ORF">HYH03_016409</name>
</gene>
<comment type="caution">
    <text evidence="2">The sequence shown here is derived from an EMBL/GenBank/DDBJ whole genome shotgun (WGS) entry which is preliminary data.</text>
</comment>
<organism evidence="2 3">
    <name type="scientific">Edaphochlamys debaryana</name>
    <dbReference type="NCBI Taxonomy" id="47281"/>
    <lineage>
        <taxon>Eukaryota</taxon>
        <taxon>Viridiplantae</taxon>
        <taxon>Chlorophyta</taxon>
        <taxon>core chlorophytes</taxon>
        <taxon>Chlorophyceae</taxon>
        <taxon>CS clade</taxon>
        <taxon>Chlamydomonadales</taxon>
        <taxon>Chlamydomonadales incertae sedis</taxon>
        <taxon>Edaphochlamys</taxon>
    </lineage>
</organism>